<proteinExistence type="predicted"/>
<evidence type="ECO:0000313" key="1">
    <source>
        <dbReference type="EMBL" id="MEB3100577.1"/>
    </source>
</evidence>
<dbReference type="RefSeq" id="WP_371752694.1">
    <property type="nucleotide sequence ID" value="NZ_JAYJLD010000003.1"/>
</dbReference>
<keyword evidence="2" id="KW-1185">Reference proteome</keyword>
<accession>A0ABU5ZFA9</accession>
<comment type="caution">
    <text evidence="1">The sequence shown here is derived from an EMBL/GenBank/DDBJ whole genome shotgun (WGS) entry which is preliminary data.</text>
</comment>
<name>A0ABU5ZFA9_9BACL</name>
<sequence>MADRPAGNPAASQPLAAAAGLRILLQGGNAFDAAVAQPLH</sequence>
<dbReference type="InterPro" id="IPR029055">
    <property type="entry name" value="Ntn_hydrolases_N"/>
</dbReference>
<dbReference type="Proteomes" id="UP001310386">
    <property type="component" value="Unassembled WGS sequence"/>
</dbReference>
<dbReference type="EMBL" id="JAYJLD010000003">
    <property type="protein sequence ID" value="MEB3100577.1"/>
    <property type="molecule type" value="Genomic_DNA"/>
</dbReference>
<evidence type="ECO:0000313" key="2">
    <source>
        <dbReference type="Proteomes" id="UP001310386"/>
    </source>
</evidence>
<gene>
    <name evidence="1" type="ORF">VF724_02755</name>
</gene>
<protein>
    <submittedName>
        <fullName evidence="1">Uncharacterized protein</fullName>
    </submittedName>
</protein>
<dbReference type="SUPFAM" id="SSF56235">
    <property type="entry name" value="N-terminal nucleophile aminohydrolases (Ntn hydrolases)"/>
    <property type="match status" value="1"/>
</dbReference>
<organism evidence="1 2">
    <name type="scientific">Ferviditalea candida</name>
    <dbReference type="NCBI Taxonomy" id="3108399"/>
    <lineage>
        <taxon>Bacteria</taxon>
        <taxon>Bacillati</taxon>
        <taxon>Bacillota</taxon>
        <taxon>Bacilli</taxon>
        <taxon>Bacillales</taxon>
        <taxon>Paenibacillaceae</taxon>
        <taxon>Ferviditalea</taxon>
    </lineage>
</organism>
<reference evidence="1" key="1">
    <citation type="submission" date="2023-12" db="EMBL/GenBank/DDBJ databases">
        <title>Fervidustalea candida gen. nov., sp. nov., a novel member of the family Paenibacillaceae isolated from a geothermal area.</title>
        <authorList>
            <person name="Li W.-J."/>
            <person name="Jiao J.-Y."/>
            <person name="Chen Y."/>
        </authorList>
    </citation>
    <scope>NUCLEOTIDE SEQUENCE</scope>
    <source>
        <strain evidence="1">SYSU GA230002</strain>
    </source>
</reference>